<dbReference type="NCBIfam" id="TIGR03180">
    <property type="entry name" value="UraD_2"/>
    <property type="match status" value="1"/>
</dbReference>
<feature type="region of interest" description="Disordered" evidence="7">
    <location>
        <begin position="67"/>
        <end position="90"/>
    </location>
</feature>
<accession>A0A1H8YHP0</accession>
<evidence type="ECO:0000256" key="5">
    <source>
        <dbReference type="ARBA" id="ARBA00022793"/>
    </source>
</evidence>
<evidence type="ECO:0000256" key="3">
    <source>
        <dbReference type="ARBA" id="ARBA00012257"/>
    </source>
</evidence>
<evidence type="ECO:0000256" key="6">
    <source>
        <dbReference type="ARBA" id="ARBA00023239"/>
    </source>
</evidence>
<evidence type="ECO:0000256" key="2">
    <source>
        <dbReference type="ARBA" id="ARBA00004754"/>
    </source>
</evidence>
<name>A0A1H8YHP0_9PSEU</name>
<dbReference type="Gene3D" id="1.10.3330.10">
    <property type="entry name" value="Oxo-4-hydroxy-4-carboxy-5-ureidoimidazoline decarboxylase"/>
    <property type="match status" value="1"/>
</dbReference>
<evidence type="ECO:0000256" key="7">
    <source>
        <dbReference type="SAM" id="MobiDB-lite"/>
    </source>
</evidence>
<dbReference type="Pfam" id="PF09349">
    <property type="entry name" value="OHCU_decarbox"/>
    <property type="match status" value="1"/>
</dbReference>
<evidence type="ECO:0000313" key="10">
    <source>
        <dbReference type="Proteomes" id="UP000198582"/>
    </source>
</evidence>
<protein>
    <recommendedName>
        <fullName evidence="3">2-oxo-4-hydroxy-4-carboxy-5-ureidoimidazoline decarboxylase</fullName>
        <ecNumber evidence="3">4.1.1.97</ecNumber>
    </recommendedName>
</protein>
<dbReference type="Proteomes" id="UP000198582">
    <property type="component" value="Unassembled WGS sequence"/>
</dbReference>
<dbReference type="EMBL" id="FOEF01000016">
    <property type="protein sequence ID" value="SEP51647.1"/>
    <property type="molecule type" value="Genomic_DNA"/>
</dbReference>
<keyword evidence="6" id="KW-0456">Lyase</keyword>
<evidence type="ECO:0000256" key="1">
    <source>
        <dbReference type="ARBA" id="ARBA00001163"/>
    </source>
</evidence>
<reference evidence="9 10" key="1">
    <citation type="submission" date="2016-10" db="EMBL/GenBank/DDBJ databases">
        <authorList>
            <person name="de Groot N.N."/>
        </authorList>
    </citation>
    <scope>NUCLEOTIDE SEQUENCE [LARGE SCALE GENOMIC DNA]</scope>
    <source>
        <strain evidence="9 10">DSM 44993</strain>
    </source>
</reference>
<gene>
    <name evidence="9" type="ORF">SAMN04489732_116189</name>
</gene>
<comment type="pathway">
    <text evidence="2">Purine metabolism; urate degradation; (S)-allantoin from urate: step 3/3.</text>
</comment>
<proteinExistence type="predicted"/>
<dbReference type="GO" id="GO:0051997">
    <property type="term" value="F:2-oxo-4-hydroxy-4-carboxy-5-ureidoimidazoline decarboxylase activity"/>
    <property type="evidence" value="ECO:0007669"/>
    <property type="project" value="UniProtKB-EC"/>
</dbReference>
<dbReference type="PANTHER" id="PTHR43466">
    <property type="entry name" value="2-OXO-4-HYDROXY-4-CARBOXY-5-UREIDOIMIDAZOLINE DECARBOXYLASE-RELATED"/>
    <property type="match status" value="1"/>
</dbReference>
<dbReference type="SUPFAM" id="SSF158694">
    <property type="entry name" value="UraD-Like"/>
    <property type="match status" value="1"/>
</dbReference>
<sequence length="161" mass="17045">MPLALAEFNIAGAAEVRPALTACLAVPRWVDAVLGGRPYPRFDALLEAAASATPLRRDEVREAIAAHPRIGEKPKGTGEDAGWSRGEQSGVDNADEFAAANADYERRFGHVFLVCAAGRSGAELLANLRSRLGNDPETELDVAGAELAKIAQLRLQKAVTA</sequence>
<dbReference type="InterPro" id="IPR017595">
    <property type="entry name" value="OHCU_decarboxylase-2"/>
</dbReference>
<organism evidence="9 10">
    <name type="scientific">Amycolatopsis saalfeldensis</name>
    <dbReference type="NCBI Taxonomy" id="394193"/>
    <lineage>
        <taxon>Bacteria</taxon>
        <taxon>Bacillati</taxon>
        <taxon>Actinomycetota</taxon>
        <taxon>Actinomycetes</taxon>
        <taxon>Pseudonocardiales</taxon>
        <taxon>Pseudonocardiaceae</taxon>
        <taxon>Amycolatopsis</taxon>
    </lineage>
</organism>
<evidence type="ECO:0000259" key="8">
    <source>
        <dbReference type="Pfam" id="PF09349"/>
    </source>
</evidence>
<dbReference type="RefSeq" id="WP_091623623.1">
    <property type="nucleotide sequence ID" value="NZ_FOEF01000016.1"/>
</dbReference>
<dbReference type="EC" id="4.1.1.97" evidence="3"/>
<comment type="catalytic activity">
    <reaction evidence="1">
        <text>5-hydroxy-2-oxo-4-ureido-2,5-dihydro-1H-imidazole-5-carboxylate + H(+) = (S)-allantoin + CO2</text>
        <dbReference type="Rhea" id="RHEA:26301"/>
        <dbReference type="ChEBI" id="CHEBI:15378"/>
        <dbReference type="ChEBI" id="CHEBI:15678"/>
        <dbReference type="ChEBI" id="CHEBI:16526"/>
        <dbReference type="ChEBI" id="CHEBI:58639"/>
        <dbReference type="EC" id="4.1.1.97"/>
    </reaction>
</comment>
<dbReference type="InterPro" id="IPR036778">
    <property type="entry name" value="OHCU_decarboxylase_sf"/>
</dbReference>
<dbReference type="NCBIfam" id="NF010372">
    <property type="entry name" value="PRK13798.1"/>
    <property type="match status" value="1"/>
</dbReference>
<keyword evidence="10" id="KW-1185">Reference proteome</keyword>
<dbReference type="AlphaFoldDB" id="A0A1H8YHP0"/>
<feature type="compositionally biased region" description="Basic and acidic residues" evidence="7">
    <location>
        <begin position="67"/>
        <end position="78"/>
    </location>
</feature>
<evidence type="ECO:0000313" key="9">
    <source>
        <dbReference type="EMBL" id="SEP51647.1"/>
    </source>
</evidence>
<keyword evidence="5" id="KW-0210">Decarboxylase</keyword>
<dbReference type="InterPro" id="IPR018020">
    <property type="entry name" value="OHCU_decarboxylase"/>
</dbReference>
<dbReference type="GO" id="GO:0006144">
    <property type="term" value="P:purine nucleobase metabolic process"/>
    <property type="evidence" value="ECO:0007669"/>
    <property type="project" value="UniProtKB-KW"/>
</dbReference>
<dbReference type="STRING" id="394193.SAMN04489732_116189"/>
<dbReference type="PANTHER" id="PTHR43466:SF1">
    <property type="entry name" value="2-OXO-4-HYDROXY-4-CARBOXY-5-UREIDOIMIDAZOLINE DECARBOXYLASE-RELATED"/>
    <property type="match status" value="1"/>
</dbReference>
<evidence type="ECO:0000256" key="4">
    <source>
        <dbReference type="ARBA" id="ARBA00022631"/>
    </source>
</evidence>
<keyword evidence="4" id="KW-0659">Purine metabolism</keyword>
<dbReference type="OrthoDB" id="5243781at2"/>
<feature type="domain" description="Oxo-4-hydroxy-4-carboxy-5-ureidoimidazoline decarboxylase" evidence="8">
    <location>
        <begin position="13"/>
        <end position="156"/>
    </location>
</feature>
<dbReference type="GO" id="GO:0019628">
    <property type="term" value="P:urate catabolic process"/>
    <property type="evidence" value="ECO:0007669"/>
    <property type="project" value="TreeGrafter"/>
</dbReference>